<dbReference type="GO" id="GO:0008270">
    <property type="term" value="F:zinc ion binding"/>
    <property type="evidence" value="ECO:0007669"/>
    <property type="project" value="InterPro"/>
</dbReference>
<keyword evidence="4" id="KW-1185">Reference proteome</keyword>
<evidence type="ECO:0000259" key="2">
    <source>
        <dbReference type="Pfam" id="PF00098"/>
    </source>
</evidence>
<accession>A0AAE0C727</accession>
<dbReference type="InterPro" id="IPR001878">
    <property type="entry name" value="Znf_CCHC"/>
</dbReference>
<evidence type="ECO:0000313" key="3">
    <source>
        <dbReference type="EMBL" id="KAK3249089.1"/>
    </source>
</evidence>
<dbReference type="EMBL" id="LGRX02027593">
    <property type="protein sequence ID" value="KAK3249089.1"/>
    <property type="molecule type" value="Genomic_DNA"/>
</dbReference>
<feature type="region of interest" description="Disordered" evidence="1">
    <location>
        <begin position="1"/>
        <end position="23"/>
    </location>
</feature>
<proteinExistence type="predicted"/>
<dbReference type="AlphaFoldDB" id="A0AAE0C727"/>
<dbReference type="GO" id="GO:0003676">
    <property type="term" value="F:nucleic acid binding"/>
    <property type="evidence" value="ECO:0007669"/>
    <property type="project" value="InterPro"/>
</dbReference>
<evidence type="ECO:0000256" key="1">
    <source>
        <dbReference type="SAM" id="MobiDB-lite"/>
    </source>
</evidence>
<dbReference type="Proteomes" id="UP001190700">
    <property type="component" value="Unassembled WGS sequence"/>
</dbReference>
<organism evidence="3 4">
    <name type="scientific">Cymbomonas tetramitiformis</name>
    <dbReference type="NCBI Taxonomy" id="36881"/>
    <lineage>
        <taxon>Eukaryota</taxon>
        <taxon>Viridiplantae</taxon>
        <taxon>Chlorophyta</taxon>
        <taxon>Pyramimonadophyceae</taxon>
        <taxon>Pyramimonadales</taxon>
        <taxon>Pyramimonadaceae</taxon>
        <taxon>Cymbomonas</taxon>
    </lineage>
</organism>
<feature type="domain" description="CCHC-type" evidence="2">
    <location>
        <begin position="30"/>
        <end position="46"/>
    </location>
</feature>
<name>A0AAE0C727_9CHLO</name>
<dbReference type="Gene3D" id="4.10.60.10">
    <property type="entry name" value="Zinc finger, CCHC-type"/>
    <property type="match status" value="1"/>
</dbReference>
<comment type="caution">
    <text evidence="3">The sequence shown here is derived from an EMBL/GenBank/DDBJ whole genome shotgun (WGS) entry which is preliminary data.</text>
</comment>
<reference evidence="3 4" key="1">
    <citation type="journal article" date="2015" name="Genome Biol. Evol.">
        <title>Comparative Genomics of a Bacterivorous Green Alga Reveals Evolutionary Causalities and Consequences of Phago-Mixotrophic Mode of Nutrition.</title>
        <authorList>
            <person name="Burns J.A."/>
            <person name="Paasch A."/>
            <person name="Narechania A."/>
            <person name="Kim E."/>
        </authorList>
    </citation>
    <scope>NUCLEOTIDE SEQUENCE [LARGE SCALE GENOMIC DNA]</scope>
    <source>
        <strain evidence="3 4">PLY_AMNH</strain>
    </source>
</reference>
<dbReference type="Pfam" id="PF00098">
    <property type="entry name" value="zf-CCHC"/>
    <property type="match status" value="1"/>
</dbReference>
<sequence>MAVTEAELAAAPTSIRPALPASTSEPRRLRKCYACQSTEHLVRDCTDAAKLAAWGQNAPPRLARNREQVAALFWALYNQEDPSYILFELAAIGPELCNSEESPAPDEEG</sequence>
<gene>
    <name evidence="3" type="ORF">CYMTET_41475</name>
</gene>
<evidence type="ECO:0000313" key="4">
    <source>
        <dbReference type="Proteomes" id="UP001190700"/>
    </source>
</evidence>
<protein>
    <recommendedName>
        <fullName evidence="2">CCHC-type domain-containing protein</fullName>
    </recommendedName>
</protein>